<evidence type="ECO:0000313" key="5">
    <source>
        <dbReference type="EMBL" id="HIX62058.1"/>
    </source>
</evidence>
<dbReference type="EC" id="7.3.2.7" evidence="3"/>
<proteinExistence type="inferred from homology"/>
<organism evidence="5 6">
    <name type="scientific">Candidatus Halomonas stercoripullorum</name>
    <dbReference type="NCBI Taxonomy" id="2838617"/>
    <lineage>
        <taxon>Bacteria</taxon>
        <taxon>Pseudomonadati</taxon>
        <taxon>Pseudomonadota</taxon>
        <taxon>Gammaproteobacteria</taxon>
        <taxon>Oceanospirillales</taxon>
        <taxon>Halomonadaceae</taxon>
        <taxon>Halomonas</taxon>
    </lineage>
</organism>
<dbReference type="InterPro" id="IPR003593">
    <property type="entry name" value="AAA+_ATPase"/>
</dbReference>
<dbReference type="GO" id="GO:0015446">
    <property type="term" value="F:ATPase-coupled arsenite transmembrane transporter activity"/>
    <property type="evidence" value="ECO:0007669"/>
    <property type="project" value="UniProtKB-EC"/>
</dbReference>
<dbReference type="PANTHER" id="PTHR10803:SF3">
    <property type="entry name" value="ATPASE GET3"/>
    <property type="match status" value="1"/>
</dbReference>
<dbReference type="Proteomes" id="UP000824248">
    <property type="component" value="Unassembled WGS sequence"/>
</dbReference>
<dbReference type="SMART" id="SM00382">
    <property type="entry name" value="AAA"/>
    <property type="match status" value="1"/>
</dbReference>
<dbReference type="AlphaFoldDB" id="A0A9D1WMX9"/>
<comment type="caution">
    <text evidence="5">The sequence shown here is derived from an EMBL/GenBank/DDBJ whole genome shotgun (WGS) entry which is preliminary data.</text>
</comment>
<comment type="catalytic activity">
    <reaction evidence="2">
        <text>arsenite(in) + ATP + H2O = arsenite(out) + ADP + phosphate + H(+)</text>
        <dbReference type="Rhea" id="RHEA:11348"/>
        <dbReference type="ChEBI" id="CHEBI:15377"/>
        <dbReference type="ChEBI" id="CHEBI:15378"/>
        <dbReference type="ChEBI" id="CHEBI:29242"/>
        <dbReference type="ChEBI" id="CHEBI:30616"/>
        <dbReference type="ChEBI" id="CHEBI:43474"/>
        <dbReference type="ChEBI" id="CHEBI:456216"/>
        <dbReference type="EC" id="7.3.2.7"/>
    </reaction>
</comment>
<dbReference type="Pfam" id="PF02374">
    <property type="entry name" value="ArsA_ATPase"/>
    <property type="match status" value="1"/>
</dbReference>
<dbReference type="InterPro" id="IPR025723">
    <property type="entry name" value="ArsA/GET3_ATPase-like"/>
</dbReference>
<dbReference type="NCBIfam" id="TIGR00345">
    <property type="entry name" value="GET3_arsA_TRC40"/>
    <property type="match status" value="1"/>
</dbReference>
<evidence type="ECO:0000259" key="4">
    <source>
        <dbReference type="SMART" id="SM00382"/>
    </source>
</evidence>
<reference evidence="5" key="1">
    <citation type="journal article" date="2021" name="PeerJ">
        <title>Extensive microbial diversity within the chicken gut microbiome revealed by metagenomics and culture.</title>
        <authorList>
            <person name="Gilroy R."/>
            <person name="Ravi A."/>
            <person name="Getino M."/>
            <person name="Pursley I."/>
            <person name="Horton D.L."/>
            <person name="Alikhan N.F."/>
            <person name="Baker D."/>
            <person name="Gharbi K."/>
            <person name="Hall N."/>
            <person name="Watson M."/>
            <person name="Adriaenssens E.M."/>
            <person name="Foster-Nyarko E."/>
            <person name="Jarju S."/>
            <person name="Secka A."/>
            <person name="Antonio M."/>
            <person name="Oren A."/>
            <person name="Chaudhuri R.R."/>
            <person name="La Ragione R."/>
            <person name="Hildebrand F."/>
            <person name="Pallen M.J."/>
        </authorList>
    </citation>
    <scope>NUCLEOTIDE SEQUENCE</scope>
    <source>
        <strain evidence="5">1193</strain>
    </source>
</reference>
<comment type="similarity">
    <text evidence="1">Belongs to the arsA ATPase family.</text>
</comment>
<gene>
    <name evidence="5" type="ORF">H9854_07490</name>
</gene>
<dbReference type="GO" id="GO:0016887">
    <property type="term" value="F:ATP hydrolysis activity"/>
    <property type="evidence" value="ECO:0007669"/>
    <property type="project" value="InterPro"/>
</dbReference>
<name>A0A9D1WMX9_9GAMM</name>
<evidence type="ECO:0000256" key="1">
    <source>
        <dbReference type="ARBA" id="ARBA00011040"/>
    </source>
</evidence>
<evidence type="ECO:0000256" key="3">
    <source>
        <dbReference type="ARBA" id="ARBA00066752"/>
    </source>
</evidence>
<dbReference type="EMBL" id="DXFC01000222">
    <property type="protein sequence ID" value="HIX62058.1"/>
    <property type="molecule type" value="Genomic_DNA"/>
</dbReference>
<dbReference type="InterPro" id="IPR016300">
    <property type="entry name" value="ATPase_ArsA/GET3"/>
</dbReference>
<dbReference type="GO" id="GO:0005524">
    <property type="term" value="F:ATP binding"/>
    <property type="evidence" value="ECO:0007669"/>
    <property type="project" value="InterPro"/>
</dbReference>
<protein>
    <recommendedName>
        <fullName evidence="3">arsenite-transporting ATPase</fullName>
        <ecNumber evidence="3">7.3.2.7</ecNumber>
    </recommendedName>
</protein>
<sequence length="335" mass="37509">MQGLLDKRLLWVGGKGGVGKTTVAASLAVLAARRERRVLVISTDPAHSLGDVFDRELGDTPRRLLPNLDAMEIDPDAEVEAHLARVVTQMRRYAAPEMMQELERQMRLTRQSPGAQEAALLERLSRIVTDDEAPYDLVIFDTAPTGHTLRLLTLPEAMAAWTDGLLAHNRKSEELGKVLAHLTPKRGRDVATPFDDPQEDALSDLDEKTRDVAQTLIERRRLFHRARRRIEDPAQTGFLFVLTPERLPILETARAVQALEAVNIPVAGTLVNRVIPDMADGEFLRARREQEANYLARIDEQLAHLPRPRLPMLPSDVQGIPILEELASHLEQLGF</sequence>
<accession>A0A9D1WMX9</accession>
<dbReference type="CDD" id="cd02035">
    <property type="entry name" value="ArsA"/>
    <property type="match status" value="1"/>
</dbReference>
<reference evidence="5" key="2">
    <citation type="submission" date="2021-04" db="EMBL/GenBank/DDBJ databases">
        <authorList>
            <person name="Gilroy R."/>
        </authorList>
    </citation>
    <scope>NUCLEOTIDE SEQUENCE</scope>
    <source>
        <strain evidence="5">1193</strain>
    </source>
</reference>
<dbReference type="SUPFAM" id="SSF52540">
    <property type="entry name" value="P-loop containing nucleoside triphosphate hydrolases"/>
    <property type="match status" value="1"/>
</dbReference>
<dbReference type="PANTHER" id="PTHR10803">
    <property type="entry name" value="ARSENICAL PUMP-DRIVING ATPASE ARSENITE-TRANSLOCATING ATPASE"/>
    <property type="match status" value="1"/>
</dbReference>
<evidence type="ECO:0000313" key="6">
    <source>
        <dbReference type="Proteomes" id="UP000824248"/>
    </source>
</evidence>
<dbReference type="Gene3D" id="3.40.50.300">
    <property type="entry name" value="P-loop containing nucleotide triphosphate hydrolases"/>
    <property type="match status" value="1"/>
</dbReference>
<feature type="domain" description="AAA+ ATPase" evidence="4">
    <location>
        <begin position="6"/>
        <end position="236"/>
    </location>
</feature>
<dbReference type="InterPro" id="IPR027417">
    <property type="entry name" value="P-loop_NTPase"/>
</dbReference>
<evidence type="ECO:0000256" key="2">
    <source>
        <dbReference type="ARBA" id="ARBA00052296"/>
    </source>
</evidence>